<accession>A0A6L2M7J9</accession>
<dbReference type="EMBL" id="BKCJ010005895">
    <property type="protein sequence ID" value="GEU69227.1"/>
    <property type="molecule type" value="Genomic_DNA"/>
</dbReference>
<evidence type="ECO:0000313" key="2">
    <source>
        <dbReference type="EMBL" id="GEU69227.1"/>
    </source>
</evidence>
<proteinExistence type="predicted"/>
<gene>
    <name evidence="2" type="ORF">Tci_041205</name>
</gene>
<feature type="compositionally biased region" description="Basic and acidic residues" evidence="1">
    <location>
        <begin position="193"/>
        <end position="219"/>
    </location>
</feature>
<name>A0A6L2M7J9_TANCI</name>
<organism evidence="2">
    <name type="scientific">Tanacetum cinerariifolium</name>
    <name type="common">Dalmatian daisy</name>
    <name type="synonym">Chrysanthemum cinerariifolium</name>
    <dbReference type="NCBI Taxonomy" id="118510"/>
    <lineage>
        <taxon>Eukaryota</taxon>
        <taxon>Viridiplantae</taxon>
        <taxon>Streptophyta</taxon>
        <taxon>Embryophyta</taxon>
        <taxon>Tracheophyta</taxon>
        <taxon>Spermatophyta</taxon>
        <taxon>Magnoliopsida</taxon>
        <taxon>eudicotyledons</taxon>
        <taxon>Gunneridae</taxon>
        <taxon>Pentapetalae</taxon>
        <taxon>asterids</taxon>
        <taxon>campanulids</taxon>
        <taxon>Asterales</taxon>
        <taxon>Asteraceae</taxon>
        <taxon>Asteroideae</taxon>
        <taxon>Anthemideae</taxon>
        <taxon>Anthemidinae</taxon>
        <taxon>Tanacetum</taxon>
    </lineage>
</organism>
<feature type="region of interest" description="Disordered" evidence="1">
    <location>
        <begin position="188"/>
        <end position="240"/>
    </location>
</feature>
<reference evidence="2" key="1">
    <citation type="journal article" date="2019" name="Sci. Rep.">
        <title>Draft genome of Tanacetum cinerariifolium, the natural source of mosquito coil.</title>
        <authorList>
            <person name="Yamashiro T."/>
            <person name="Shiraishi A."/>
            <person name="Satake H."/>
            <person name="Nakayama K."/>
        </authorList>
    </citation>
    <scope>NUCLEOTIDE SEQUENCE</scope>
</reference>
<sequence>MHMMYCFVNNVHVDYADLVWEGLHYSLEHPSTLIFYPIFTKIIIPPRRLIRLTPPTPNLTTAKADDIILQDTIQLILAEQKGHDELEAKKNVQKVKEHLINEEIEKLLEGTENVENVDVDSSTLRQNDNQNDPDTRFMPRQKFNVLDQYPQEIMEESLPKMLQHDDLPIWLALKIKFERLRASNNPCRTFAIRPRDQDDPHDDAHPEGENSVKRQKTSEHGTYVVEESSSGQVNENDDELPTKKVSQELIKEMLQAVDEVKLRKVVDEMLRQRKKVLPYPQNLTSVVQIYQRHPKAPALSLVNQDLLYLKKGNSGPEKIVLSLHKFPAVIFPADDIEERTFKWVDKCVKKFNPYARYSVEHYTMINYKSFGGNYNSGMYSSGNKVHSFVLLGDRKTIPITNTGHSILPILSRPLHLHNVLATPNIIKNLIYVLQFTRDNKCTIEFDEFSFSVKDLLTRHILLRCDSSGDLYPVTKISYVLSALLSISSATWHQCVGHPDADVLQSIISHNFISYNKEKSSHNFMLANLANM</sequence>
<evidence type="ECO:0000256" key="1">
    <source>
        <dbReference type="SAM" id="MobiDB-lite"/>
    </source>
</evidence>
<comment type="caution">
    <text evidence="2">The sequence shown here is derived from an EMBL/GenBank/DDBJ whole genome shotgun (WGS) entry which is preliminary data.</text>
</comment>
<protein>
    <submittedName>
        <fullName evidence="2">Ribonuclease H-like domain-containing protein</fullName>
    </submittedName>
</protein>
<dbReference type="AlphaFoldDB" id="A0A6L2M7J9"/>